<dbReference type="InterPro" id="IPR009078">
    <property type="entry name" value="Ferritin-like_SF"/>
</dbReference>
<organism evidence="1 2">
    <name type="scientific">Candidatus Jettenia caeni</name>
    <dbReference type="NCBI Taxonomy" id="247490"/>
    <lineage>
        <taxon>Bacteria</taxon>
        <taxon>Pseudomonadati</taxon>
        <taxon>Planctomycetota</taxon>
        <taxon>Candidatus Brocadiia</taxon>
        <taxon>Candidatus Brocadiales</taxon>
        <taxon>Candidatus Brocadiaceae</taxon>
        <taxon>Candidatus Jettenia</taxon>
    </lineage>
</organism>
<dbReference type="Gene3D" id="1.20.1260.10">
    <property type="match status" value="1"/>
</dbReference>
<gene>
    <name evidence="1" type="ORF">KSU1_C0359</name>
</gene>
<proteinExistence type="predicted"/>
<dbReference type="EMBL" id="BAFH01000003">
    <property type="protein sequence ID" value="GAB61955.1"/>
    <property type="molecule type" value="Genomic_DNA"/>
</dbReference>
<dbReference type="AlphaFoldDB" id="I3IJR0"/>
<dbReference type="SUPFAM" id="SSF47240">
    <property type="entry name" value="Ferritin-like"/>
    <property type="match status" value="1"/>
</dbReference>
<sequence length="406" mass="47770">MAFNPLKEKGMPIEKQFKNWNELNTKPYDKNTIHPYARTAGILMNGVEVEGALFSHQFARHTDDMELKKKLALVRRIEQCQQKEINWMIPANESNLEVTIGYEQVAVDLTAYLAENEKDPYVKQAFDFGLLEDFDHLYRYANLMKLTMGKEASSVTKQYTEITVGRPTALEHRYPFDDVRRYADKNTADPMTILHILTLLSGEQQTMNFYMNIGNRIEDRTGRGLYLEIAQIEEQHVTHYESLLDPKMSWFEQAFFHELTECWLYYSLMQNDYDDRSKRVWEKNLAMEIEHLKLAADMIKKYENRDPQELIPFGFSHLLLFKSNIAYVGHILRTQYNYNAMDTEFVPGERVPKDHRYYKHQEILNAGGVPSQEVIERIIDKEGHDYRQELAGPHPVEEYREKMAVT</sequence>
<dbReference type="OrthoDB" id="1836949at2"/>
<name>I3IJR0_9BACT</name>
<evidence type="ECO:0000313" key="2">
    <source>
        <dbReference type="Proteomes" id="UP000002985"/>
    </source>
</evidence>
<evidence type="ECO:0000313" key="1">
    <source>
        <dbReference type="EMBL" id="GAB61955.1"/>
    </source>
</evidence>
<keyword evidence="2" id="KW-1185">Reference proteome</keyword>
<comment type="caution">
    <text evidence="1">The sequence shown here is derived from an EMBL/GenBank/DDBJ whole genome shotgun (WGS) entry which is preliminary data.</text>
</comment>
<dbReference type="InterPro" id="IPR012347">
    <property type="entry name" value="Ferritin-like"/>
</dbReference>
<dbReference type="Proteomes" id="UP000002985">
    <property type="component" value="Unassembled WGS sequence"/>
</dbReference>
<protein>
    <submittedName>
        <fullName evidence="1">Uncharacterized protein</fullName>
    </submittedName>
</protein>
<accession>I3IJR0</accession>
<reference evidence="1 2" key="1">
    <citation type="journal article" date="2012" name="FEBS Lett.">
        <title>Anammox organism KSU-1 expresses a NirK-type copper-containing nitrite reductase instead of a NirS-type with cytochrome cd1.</title>
        <authorList>
            <person name="Hira D."/>
            <person name="Toh H."/>
            <person name="Migita C.T."/>
            <person name="Okubo H."/>
            <person name="Nishiyama T."/>
            <person name="Hattori M."/>
            <person name="Furukawa K."/>
            <person name="Fujii T."/>
        </authorList>
    </citation>
    <scope>NUCLEOTIDE SEQUENCE [LARGE SCALE GENOMIC DNA]</scope>
</reference>
<dbReference type="eggNOG" id="COG1633">
    <property type="taxonomic scope" value="Bacteria"/>
</dbReference>
<dbReference type="STRING" id="247490.KSU1_C0359"/>